<dbReference type="OMA" id="WVIYCPD"/>
<reference evidence="4 5" key="1">
    <citation type="journal article" date="2006" name="Nature">
        <title>Global trends of whole-genome duplications revealed by the ciliate Paramecium tetraurelia.</title>
        <authorList>
            <consortium name="Genoscope"/>
            <person name="Aury J.-M."/>
            <person name="Jaillon O."/>
            <person name="Duret L."/>
            <person name="Noel B."/>
            <person name="Jubin C."/>
            <person name="Porcel B.M."/>
            <person name="Segurens B."/>
            <person name="Daubin V."/>
            <person name="Anthouard V."/>
            <person name="Aiach N."/>
            <person name="Arnaiz O."/>
            <person name="Billaut A."/>
            <person name="Beisson J."/>
            <person name="Blanc I."/>
            <person name="Bouhouche K."/>
            <person name="Camara F."/>
            <person name="Duharcourt S."/>
            <person name="Guigo R."/>
            <person name="Gogendeau D."/>
            <person name="Katinka M."/>
            <person name="Keller A.-M."/>
            <person name="Kissmehl R."/>
            <person name="Klotz C."/>
            <person name="Koll F."/>
            <person name="Le Moue A."/>
            <person name="Lepere C."/>
            <person name="Malinsky S."/>
            <person name="Nowacki M."/>
            <person name="Nowak J.K."/>
            <person name="Plattner H."/>
            <person name="Poulain J."/>
            <person name="Ruiz F."/>
            <person name="Serrano V."/>
            <person name="Zagulski M."/>
            <person name="Dessen P."/>
            <person name="Betermier M."/>
            <person name="Weissenbach J."/>
            <person name="Scarpelli C."/>
            <person name="Schachter V."/>
            <person name="Sperling L."/>
            <person name="Meyer E."/>
            <person name="Cohen J."/>
            <person name="Wincker P."/>
        </authorList>
    </citation>
    <scope>NUCLEOTIDE SEQUENCE [LARGE SCALE GENOMIC DNA]</scope>
    <source>
        <strain evidence="4 5">Stock d4-2</strain>
    </source>
</reference>
<dbReference type="RefSeq" id="XP_001431775.1">
    <property type="nucleotide sequence ID" value="XM_001431738.1"/>
</dbReference>
<sequence>MYVDFVKSNFRPTSKELELLQSQELIELYENIQQKGGHHIQYYSEQYNVFQSQEKQEFLNLFCKYLLNFELNKTNVDGQYLQRCAYVEIDKALDCFTESPEKWLKKDQAILWSMPQDVIDKLNKDLFTFSDLVKHHKNQKIDIRAQNPFTDTIEAKEGDFYQAFTMSIQQYKDYVEDPIAFLLNNTNYRKDKVYQAVNVDMENWKDEIQRLFDFFPKFFLLNNGLKYLRQNCKGANVPEIYMRAANCWIGGQQDFQGMSQININHGPGDCLWTIIDACHVDQLLKIIPDLYKKEGRWYVNITYFLQNKIPVKQVIQKQGDILIIGAGSFFQAKNIGNSIHTSFNFLMMDDFSMQQIFLRQIRNDNFKLWSVIAIRNLFLDIFIHEKLPILREYLTYFIDQELERQLSKSNPTQFKLFISSKDVLICTKCYKEIFIFFQFIKDWVIYCPDCYIDDEDIVYMKYHIAQLRCLIQADRVQCSKLLCSNYVGETTCELKQQLKLKVQINPEPNNRIVDSRQLLDEFIVGLNIESSNSHNQQNGSTVDYVYNGKKQHKKIQEKIAMMKLQHEKLKKHKKCEKLQDLKVIKYIQKTKQRILN</sequence>
<dbReference type="OrthoDB" id="418911at2759"/>
<comment type="subcellular location">
    <subcellularLocation>
        <location evidence="1">Nucleus</location>
    </subcellularLocation>
</comment>
<accession>A0C0R0</accession>
<evidence type="ECO:0000256" key="2">
    <source>
        <dbReference type="ARBA" id="ARBA00023242"/>
    </source>
</evidence>
<protein>
    <recommendedName>
        <fullName evidence="3">JmjC domain-containing protein</fullName>
    </recommendedName>
</protein>
<gene>
    <name evidence="4" type="ORF">GSPATT00033853001</name>
</gene>
<dbReference type="FunFam" id="2.60.120.650:FF:000082">
    <property type="entry name" value="Uncharacterized protein"/>
    <property type="match status" value="1"/>
</dbReference>
<dbReference type="STRING" id="5888.A0C0R0"/>
<dbReference type="GO" id="GO:0005634">
    <property type="term" value="C:nucleus"/>
    <property type="evidence" value="ECO:0007669"/>
    <property type="project" value="UniProtKB-SubCell"/>
</dbReference>
<dbReference type="Pfam" id="PF02373">
    <property type="entry name" value="JmjC"/>
    <property type="match status" value="1"/>
</dbReference>
<dbReference type="Gene3D" id="2.60.120.650">
    <property type="entry name" value="Cupin"/>
    <property type="match status" value="1"/>
</dbReference>
<evidence type="ECO:0000259" key="3">
    <source>
        <dbReference type="PROSITE" id="PS51184"/>
    </source>
</evidence>
<dbReference type="SUPFAM" id="SSF51197">
    <property type="entry name" value="Clavaminate synthase-like"/>
    <property type="match status" value="1"/>
</dbReference>
<dbReference type="KEGG" id="ptm:GSPATT00033853001"/>
<dbReference type="eggNOG" id="KOG1246">
    <property type="taxonomic scope" value="Eukaryota"/>
</dbReference>
<evidence type="ECO:0000313" key="5">
    <source>
        <dbReference type="Proteomes" id="UP000000600"/>
    </source>
</evidence>
<evidence type="ECO:0000313" key="4">
    <source>
        <dbReference type="EMBL" id="CAK64377.1"/>
    </source>
</evidence>
<evidence type="ECO:0000256" key="1">
    <source>
        <dbReference type="ARBA" id="ARBA00004123"/>
    </source>
</evidence>
<keyword evidence="2" id="KW-0539">Nucleus</keyword>
<dbReference type="PANTHER" id="PTHR14017">
    <property type="entry name" value="LYSINE-SPECIFIC DEMETHYLASE"/>
    <property type="match status" value="1"/>
</dbReference>
<dbReference type="InParanoid" id="A0C0R0"/>
<dbReference type="AlphaFoldDB" id="A0C0R0"/>
<name>A0C0R0_PARTE</name>
<dbReference type="GeneID" id="5017559"/>
<dbReference type="EMBL" id="CT868031">
    <property type="protein sequence ID" value="CAK64377.1"/>
    <property type="molecule type" value="Genomic_DNA"/>
</dbReference>
<dbReference type="PROSITE" id="PS51184">
    <property type="entry name" value="JMJC"/>
    <property type="match status" value="1"/>
</dbReference>
<feature type="domain" description="JmjC" evidence="3">
    <location>
        <begin position="204"/>
        <end position="362"/>
    </location>
</feature>
<proteinExistence type="predicted"/>
<dbReference type="SMART" id="SM00558">
    <property type="entry name" value="JmjC"/>
    <property type="match status" value="1"/>
</dbReference>
<dbReference type="Proteomes" id="UP000000600">
    <property type="component" value="Unassembled WGS sequence"/>
</dbReference>
<dbReference type="InterPro" id="IPR051630">
    <property type="entry name" value="Corepressor-Demethylase"/>
</dbReference>
<dbReference type="InterPro" id="IPR003347">
    <property type="entry name" value="JmjC_dom"/>
</dbReference>
<keyword evidence="5" id="KW-1185">Reference proteome</keyword>
<dbReference type="PANTHER" id="PTHR14017:SF28">
    <property type="entry name" value="CHROMOSOME UNDETERMINED SCAFFOLD_98, WHOLE GENOME SHOTGUN SEQUENCE"/>
    <property type="match status" value="1"/>
</dbReference>
<dbReference type="HOGENOM" id="CLU_029235_0_0_1"/>
<organism evidence="4 5">
    <name type="scientific">Paramecium tetraurelia</name>
    <dbReference type="NCBI Taxonomy" id="5888"/>
    <lineage>
        <taxon>Eukaryota</taxon>
        <taxon>Sar</taxon>
        <taxon>Alveolata</taxon>
        <taxon>Ciliophora</taxon>
        <taxon>Intramacronucleata</taxon>
        <taxon>Oligohymenophorea</taxon>
        <taxon>Peniculida</taxon>
        <taxon>Parameciidae</taxon>
        <taxon>Paramecium</taxon>
    </lineage>
</organism>